<dbReference type="InterPro" id="IPR001789">
    <property type="entry name" value="Sig_transdc_resp-reg_receiver"/>
</dbReference>
<dbReference type="EMBL" id="BMJJ01000001">
    <property type="protein sequence ID" value="GGD02147.1"/>
    <property type="molecule type" value="Genomic_DNA"/>
</dbReference>
<evidence type="ECO:0000256" key="4">
    <source>
        <dbReference type="PROSITE-ProRule" id="PRU00169"/>
    </source>
</evidence>
<reference evidence="6" key="2">
    <citation type="submission" date="2020-09" db="EMBL/GenBank/DDBJ databases">
        <authorList>
            <person name="Sun Q."/>
            <person name="Zhou Y."/>
        </authorList>
    </citation>
    <scope>NUCLEOTIDE SEQUENCE</scope>
    <source>
        <strain evidence="6">CGMCC 1.15493</strain>
    </source>
</reference>
<accession>A0A916XRG0</accession>
<feature type="domain" description="Response regulatory" evidence="5">
    <location>
        <begin position="11"/>
        <end position="125"/>
    </location>
</feature>
<comment type="caution">
    <text evidence="6">The sequence shown here is derived from an EMBL/GenBank/DDBJ whole genome shotgun (WGS) entry which is preliminary data.</text>
</comment>
<dbReference type="SUPFAM" id="SSF52172">
    <property type="entry name" value="CheY-like"/>
    <property type="match status" value="1"/>
</dbReference>
<sequence>MDKPLDDRRPFALVVDDDALILMDASDILSDAGFRPLEASNVDAAEAVLIEYAAEITLLFTDVQMPGDRNGFDLARLTAERWPDIGILIASAVADPHPELMPEGAMFVRKPFSQDVIYDHLRRLLPEGKKPEPLKAKTRAH</sequence>
<dbReference type="InterPro" id="IPR011006">
    <property type="entry name" value="CheY-like_superfamily"/>
</dbReference>
<evidence type="ECO:0000256" key="2">
    <source>
        <dbReference type="ARBA" id="ARBA00023015"/>
    </source>
</evidence>
<dbReference type="InterPro" id="IPR050595">
    <property type="entry name" value="Bact_response_regulator"/>
</dbReference>
<dbReference type="Pfam" id="PF00072">
    <property type="entry name" value="Response_reg"/>
    <property type="match status" value="1"/>
</dbReference>
<dbReference type="GO" id="GO:0000160">
    <property type="term" value="P:phosphorelay signal transduction system"/>
    <property type="evidence" value="ECO:0007669"/>
    <property type="project" value="InterPro"/>
</dbReference>
<reference evidence="6" key="1">
    <citation type="journal article" date="2014" name="Int. J. Syst. Evol. Microbiol.">
        <title>Complete genome sequence of Corynebacterium casei LMG S-19264T (=DSM 44701T), isolated from a smear-ripened cheese.</title>
        <authorList>
            <consortium name="US DOE Joint Genome Institute (JGI-PGF)"/>
            <person name="Walter F."/>
            <person name="Albersmeier A."/>
            <person name="Kalinowski J."/>
            <person name="Ruckert C."/>
        </authorList>
    </citation>
    <scope>NUCLEOTIDE SEQUENCE</scope>
    <source>
        <strain evidence="6">CGMCC 1.15493</strain>
    </source>
</reference>
<keyword evidence="2" id="KW-0805">Transcription regulation</keyword>
<protein>
    <recommendedName>
        <fullName evidence="5">Response regulatory domain-containing protein</fullName>
    </recommendedName>
</protein>
<organism evidence="6 7">
    <name type="scientific">Aureimonas glaciei</name>
    <dbReference type="NCBI Taxonomy" id="1776957"/>
    <lineage>
        <taxon>Bacteria</taxon>
        <taxon>Pseudomonadati</taxon>
        <taxon>Pseudomonadota</taxon>
        <taxon>Alphaproteobacteria</taxon>
        <taxon>Hyphomicrobiales</taxon>
        <taxon>Aurantimonadaceae</taxon>
        <taxon>Aureimonas</taxon>
    </lineage>
</organism>
<proteinExistence type="predicted"/>
<dbReference type="PROSITE" id="PS50110">
    <property type="entry name" value="RESPONSE_REGULATORY"/>
    <property type="match status" value="1"/>
</dbReference>
<dbReference type="SMART" id="SM00448">
    <property type="entry name" value="REC"/>
    <property type="match status" value="1"/>
</dbReference>
<evidence type="ECO:0000313" key="7">
    <source>
        <dbReference type="Proteomes" id="UP000613160"/>
    </source>
</evidence>
<feature type="modified residue" description="4-aspartylphosphate" evidence="4">
    <location>
        <position position="62"/>
    </location>
</feature>
<dbReference type="RefSeq" id="WP_188848491.1">
    <property type="nucleotide sequence ID" value="NZ_BMJJ01000001.1"/>
</dbReference>
<evidence type="ECO:0000256" key="3">
    <source>
        <dbReference type="ARBA" id="ARBA00023163"/>
    </source>
</evidence>
<keyword evidence="7" id="KW-1185">Reference proteome</keyword>
<dbReference type="Gene3D" id="3.40.50.2300">
    <property type="match status" value="1"/>
</dbReference>
<evidence type="ECO:0000259" key="5">
    <source>
        <dbReference type="PROSITE" id="PS50110"/>
    </source>
</evidence>
<evidence type="ECO:0000313" key="6">
    <source>
        <dbReference type="EMBL" id="GGD02147.1"/>
    </source>
</evidence>
<dbReference type="Proteomes" id="UP000613160">
    <property type="component" value="Unassembled WGS sequence"/>
</dbReference>
<dbReference type="PANTHER" id="PTHR44591:SF3">
    <property type="entry name" value="RESPONSE REGULATORY DOMAIN-CONTAINING PROTEIN"/>
    <property type="match status" value="1"/>
</dbReference>
<gene>
    <name evidence="6" type="ORF">GCM10011335_00960</name>
</gene>
<keyword evidence="1 4" id="KW-0597">Phosphoprotein</keyword>
<evidence type="ECO:0000256" key="1">
    <source>
        <dbReference type="ARBA" id="ARBA00022553"/>
    </source>
</evidence>
<name>A0A916XRG0_9HYPH</name>
<dbReference type="AlphaFoldDB" id="A0A916XRG0"/>
<dbReference type="PANTHER" id="PTHR44591">
    <property type="entry name" value="STRESS RESPONSE REGULATOR PROTEIN 1"/>
    <property type="match status" value="1"/>
</dbReference>
<keyword evidence="3" id="KW-0804">Transcription</keyword>